<dbReference type="OrthoDB" id="4320214at2"/>
<sequence>MNTRLAARPAPAPRDGSPRPVVIPLAAGPGSVPYARRRAVEVARNWGMADDDIDAVRIVVSELVGNAVRHAYASNGHGRNERSGGSSSVIDLSMWTVDGLLIVQVGDHSPKPPVVGLGAQDEEHGRGLFLVASESEQVGYQRTPGGGKVVWAARAVCTAAVAARCS</sequence>
<accession>A0A401Z1Y5</accession>
<organism evidence="4 5">
    <name type="scientific">Embleya hyalina</name>
    <dbReference type="NCBI Taxonomy" id="516124"/>
    <lineage>
        <taxon>Bacteria</taxon>
        <taxon>Bacillati</taxon>
        <taxon>Actinomycetota</taxon>
        <taxon>Actinomycetes</taxon>
        <taxon>Kitasatosporales</taxon>
        <taxon>Streptomycetaceae</taxon>
        <taxon>Embleya</taxon>
    </lineage>
</organism>
<dbReference type="SUPFAM" id="SSF55874">
    <property type="entry name" value="ATPase domain of HSP90 chaperone/DNA topoisomerase II/histidine kinase"/>
    <property type="match status" value="1"/>
</dbReference>
<keyword evidence="4" id="KW-0067">ATP-binding</keyword>
<dbReference type="RefSeq" id="WP_126642515.1">
    <property type="nucleotide sequence ID" value="NZ_BIFH01000042.1"/>
</dbReference>
<feature type="region of interest" description="Disordered" evidence="2">
    <location>
        <begin position="1"/>
        <end position="20"/>
    </location>
</feature>
<keyword evidence="1" id="KW-0808">Transferase</keyword>
<feature type="domain" description="Histidine kinase/HSP90-like ATPase" evidence="3">
    <location>
        <begin position="26"/>
        <end position="149"/>
    </location>
</feature>
<keyword evidence="1" id="KW-0418">Kinase</keyword>
<dbReference type="AlphaFoldDB" id="A0A401Z1Y5"/>
<keyword evidence="1" id="KW-0723">Serine/threonine-protein kinase</keyword>
<dbReference type="InterPro" id="IPR050267">
    <property type="entry name" value="Anti-sigma-factor_SerPK"/>
</dbReference>
<dbReference type="CDD" id="cd16936">
    <property type="entry name" value="HATPase_RsbW-like"/>
    <property type="match status" value="1"/>
</dbReference>
<evidence type="ECO:0000259" key="3">
    <source>
        <dbReference type="Pfam" id="PF13581"/>
    </source>
</evidence>
<dbReference type="InterPro" id="IPR036890">
    <property type="entry name" value="HATPase_C_sf"/>
</dbReference>
<keyword evidence="5" id="KW-1185">Reference proteome</keyword>
<comment type="caution">
    <text evidence="4">The sequence shown here is derived from an EMBL/GenBank/DDBJ whole genome shotgun (WGS) entry which is preliminary data.</text>
</comment>
<dbReference type="Pfam" id="PF13581">
    <property type="entry name" value="HATPase_c_2"/>
    <property type="match status" value="1"/>
</dbReference>
<dbReference type="Proteomes" id="UP000286931">
    <property type="component" value="Unassembled WGS sequence"/>
</dbReference>
<name>A0A401Z1Y5_9ACTN</name>
<evidence type="ECO:0000313" key="4">
    <source>
        <dbReference type="EMBL" id="GCE00828.1"/>
    </source>
</evidence>
<dbReference type="InterPro" id="IPR003594">
    <property type="entry name" value="HATPase_dom"/>
</dbReference>
<proteinExistence type="predicted"/>
<evidence type="ECO:0000256" key="2">
    <source>
        <dbReference type="SAM" id="MobiDB-lite"/>
    </source>
</evidence>
<dbReference type="GO" id="GO:0004674">
    <property type="term" value="F:protein serine/threonine kinase activity"/>
    <property type="evidence" value="ECO:0007669"/>
    <property type="project" value="UniProtKB-KW"/>
</dbReference>
<evidence type="ECO:0000313" key="5">
    <source>
        <dbReference type="Proteomes" id="UP000286931"/>
    </source>
</evidence>
<gene>
    <name evidence="4" type="ORF">EHYA_08554</name>
</gene>
<dbReference type="GO" id="GO:0005524">
    <property type="term" value="F:ATP binding"/>
    <property type="evidence" value="ECO:0007669"/>
    <property type="project" value="UniProtKB-KW"/>
</dbReference>
<keyword evidence="4" id="KW-0547">Nucleotide-binding</keyword>
<reference evidence="4 5" key="1">
    <citation type="submission" date="2018-12" db="EMBL/GenBank/DDBJ databases">
        <title>Draft genome sequence of Embleya hyalina NBRC 13850T.</title>
        <authorList>
            <person name="Komaki H."/>
            <person name="Hosoyama A."/>
            <person name="Kimura A."/>
            <person name="Ichikawa N."/>
            <person name="Tamura T."/>
        </authorList>
    </citation>
    <scope>NUCLEOTIDE SEQUENCE [LARGE SCALE GENOMIC DNA]</scope>
    <source>
        <strain evidence="4 5">NBRC 13850</strain>
    </source>
</reference>
<dbReference type="PANTHER" id="PTHR35526:SF3">
    <property type="entry name" value="ANTI-SIGMA-F FACTOR RSBW"/>
    <property type="match status" value="1"/>
</dbReference>
<evidence type="ECO:0000256" key="1">
    <source>
        <dbReference type="ARBA" id="ARBA00022527"/>
    </source>
</evidence>
<dbReference type="Gene3D" id="3.30.565.10">
    <property type="entry name" value="Histidine kinase-like ATPase, C-terminal domain"/>
    <property type="match status" value="1"/>
</dbReference>
<dbReference type="PANTHER" id="PTHR35526">
    <property type="entry name" value="ANTI-SIGMA-F FACTOR RSBW-RELATED"/>
    <property type="match status" value="1"/>
</dbReference>
<dbReference type="EMBL" id="BIFH01000042">
    <property type="protein sequence ID" value="GCE00828.1"/>
    <property type="molecule type" value="Genomic_DNA"/>
</dbReference>
<protein>
    <submittedName>
        <fullName evidence="4">ATP-binding protein</fullName>
    </submittedName>
</protein>